<accession>A0AA36FQW9</accession>
<keyword evidence="8" id="KW-0472">Membrane</keyword>
<keyword evidence="8" id="KW-0999">Mitochondrion inner membrane</keyword>
<evidence type="ECO:0000256" key="8">
    <source>
        <dbReference type="RuleBase" id="RU000607"/>
    </source>
</evidence>
<evidence type="ECO:0000256" key="3">
    <source>
        <dbReference type="ARBA" id="ARBA00023004"/>
    </source>
</evidence>
<comment type="subcellular location">
    <subcellularLocation>
        <location evidence="8">Mitochondrion inner membrane</location>
    </subcellularLocation>
</comment>
<dbReference type="PANTHER" id="PTHR11108">
    <property type="entry name" value="FERROCHELATASE"/>
    <property type="match status" value="1"/>
</dbReference>
<keyword evidence="4 8" id="KW-0350">Heme biosynthesis</keyword>
<reference evidence="9" key="1">
    <citation type="submission" date="2023-08" db="EMBL/GenBank/DDBJ databases">
        <authorList>
            <person name="Alioto T."/>
            <person name="Alioto T."/>
            <person name="Gomez Garrido J."/>
        </authorList>
    </citation>
    <scope>NUCLEOTIDE SEQUENCE</scope>
</reference>
<dbReference type="InterPro" id="IPR033644">
    <property type="entry name" value="Ferrochelatase_C"/>
</dbReference>
<comment type="function">
    <text evidence="8">Catalyzes the ferrous insertion into protoporphyrin IX.</text>
</comment>
<dbReference type="EMBL" id="OX597841">
    <property type="protein sequence ID" value="CAI9742898.1"/>
    <property type="molecule type" value="Genomic_DNA"/>
</dbReference>
<keyword evidence="3 8" id="KW-0408">Iron</keyword>
<protein>
    <recommendedName>
        <fullName evidence="8">Ferrochelatase</fullName>
        <ecNumber evidence="8">4.98.1.1</ecNumber>
    </recommendedName>
</protein>
<keyword evidence="8" id="KW-0496">Mitochondrion</keyword>
<keyword evidence="5 8" id="KW-0456">Lyase</keyword>
<dbReference type="InterPro" id="IPR019772">
    <property type="entry name" value="Ferrochelatase_AS"/>
</dbReference>
<evidence type="ECO:0000313" key="10">
    <source>
        <dbReference type="Proteomes" id="UP001162480"/>
    </source>
</evidence>
<evidence type="ECO:0000256" key="1">
    <source>
        <dbReference type="ARBA" id="ARBA00004943"/>
    </source>
</evidence>
<dbReference type="PANTHER" id="PTHR11108:SF1">
    <property type="entry name" value="FERROCHELATASE, MITOCHONDRIAL"/>
    <property type="match status" value="1"/>
</dbReference>
<dbReference type="InterPro" id="IPR033659">
    <property type="entry name" value="Ferrochelatase_N"/>
</dbReference>
<evidence type="ECO:0000313" key="9">
    <source>
        <dbReference type="EMBL" id="CAI9742898.1"/>
    </source>
</evidence>
<dbReference type="AlphaFoldDB" id="A0AA36FQW9"/>
<evidence type="ECO:0000256" key="4">
    <source>
        <dbReference type="ARBA" id="ARBA00023133"/>
    </source>
</evidence>
<dbReference type="HAMAP" id="MF_00323">
    <property type="entry name" value="Ferrochelatase"/>
    <property type="match status" value="1"/>
</dbReference>
<dbReference type="SUPFAM" id="SSF53800">
    <property type="entry name" value="Chelatase"/>
    <property type="match status" value="1"/>
</dbReference>
<dbReference type="Pfam" id="PF00762">
    <property type="entry name" value="Ferrochelatase"/>
    <property type="match status" value="1"/>
</dbReference>
<dbReference type="InterPro" id="IPR001015">
    <property type="entry name" value="Ferrochelatase"/>
</dbReference>
<evidence type="ECO:0000256" key="7">
    <source>
        <dbReference type="ARBA" id="ARBA00049915"/>
    </source>
</evidence>
<comment type="pathway">
    <text evidence="1 8">Porphyrin-containing compound metabolism; protoheme biosynthesis; protoheme from protoporphyrin-IX: step 1/1.</text>
</comment>
<dbReference type="CDD" id="cd03411">
    <property type="entry name" value="Ferrochelatase_N"/>
    <property type="match status" value="1"/>
</dbReference>
<sequence length="429" mass="48782">METVELSDETVNPGQHKVGPQDFSFYEFLAKEVMERVRLLSFEVCLANLRPTRDMMSVLRQVCKNAEINCKVLLQTKYLSRLQHQCLSLNYSQLGPLIAKRRTPRIQEQYSKIGGGSPIKHWTSIQGQRMVELLDRISPQTAPHKYYVGFRYAPPLAEDSIEEMENDGIERAIAFTQYPQYTCSTTGSSLNGIYKYYAQRDAPTNMLWSVIDRWPTHPGLVEAVADNIKDALQQFSPDVQSDVVILFSAHSLPLKVVERGDTYPSEVAATVQRVMEYLNFSHPYRLVWQSKVGPLTWLAPQTDDAIRGLVTRGRKNLLLVPIAFTSDHIETLYEMDMEYIEELGTEVGANIKRSKSLNDSSTFIEALADVVKSHLVSGKCVSTQLSLRCPSCININCKNMREFFQSYQPLLEESLKEPDPLKRRASQLS</sequence>
<dbReference type="GO" id="GO:0004325">
    <property type="term" value="F:ferrochelatase activity"/>
    <property type="evidence" value="ECO:0007669"/>
    <property type="project" value="UniProtKB-UniRule"/>
</dbReference>
<dbReference type="PROSITE" id="PS00534">
    <property type="entry name" value="FERROCHELATASE"/>
    <property type="match status" value="1"/>
</dbReference>
<evidence type="ECO:0000256" key="6">
    <source>
        <dbReference type="ARBA" id="ARBA00023244"/>
    </source>
</evidence>
<dbReference type="CDD" id="cd00419">
    <property type="entry name" value="Ferrochelatase_C"/>
    <property type="match status" value="1"/>
</dbReference>
<organism evidence="9 10">
    <name type="scientific">Octopus vulgaris</name>
    <name type="common">Common octopus</name>
    <dbReference type="NCBI Taxonomy" id="6645"/>
    <lineage>
        <taxon>Eukaryota</taxon>
        <taxon>Metazoa</taxon>
        <taxon>Spiralia</taxon>
        <taxon>Lophotrochozoa</taxon>
        <taxon>Mollusca</taxon>
        <taxon>Cephalopoda</taxon>
        <taxon>Coleoidea</taxon>
        <taxon>Octopodiformes</taxon>
        <taxon>Octopoda</taxon>
        <taxon>Incirrata</taxon>
        <taxon>Octopodidae</taxon>
        <taxon>Octopus</taxon>
    </lineage>
</organism>
<comment type="similarity">
    <text evidence="2 8">Belongs to the ferrochelatase family.</text>
</comment>
<keyword evidence="6 8" id="KW-0627">Porphyrin biosynthesis</keyword>
<evidence type="ECO:0000256" key="2">
    <source>
        <dbReference type="ARBA" id="ARBA00007718"/>
    </source>
</evidence>
<dbReference type="FunFam" id="3.40.50.1400:FF:000001">
    <property type="entry name" value="Ferrochelatase"/>
    <property type="match status" value="1"/>
</dbReference>
<dbReference type="EC" id="4.98.1.1" evidence="8"/>
<dbReference type="NCBIfam" id="TIGR00109">
    <property type="entry name" value="hemH"/>
    <property type="match status" value="1"/>
</dbReference>
<dbReference type="GO" id="GO:0005743">
    <property type="term" value="C:mitochondrial inner membrane"/>
    <property type="evidence" value="ECO:0007669"/>
    <property type="project" value="UniProtKB-SubCell"/>
</dbReference>
<gene>
    <name evidence="9" type="ORF">OCTVUL_1B011387</name>
</gene>
<dbReference type="Proteomes" id="UP001162480">
    <property type="component" value="Chromosome 28"/>
</dbReference>
<comment type="catalytic activity">
    <reaction evidence="7">
        <text>heme b + 2 H(+) = protoporphyrin IX + Fe(2+)</text>
        <dbReference type="Rhea" id="RHEA:22584"/>
        <dbReference type="ChEBI" id="CHEBI:15378"/>
        <dbReference type="ChEBI" id="CHEBI:29033"/>
        <dbReference type="ChEBI" id="CHEBI:57306"/>
        <dbReference type="ChEBI" id="CHEBI:60344"/>
        <dbReference type="EC" id="4.98.1.1"/>
    </reaction>
    <physiologicalReaction direction="right-to-left" evidence="7">
        <dbReference type="Rhea" id="RHEA:22586"/>
    </physiologicalReaction>
</comment>
<keyword evidence="10" id="KW-1185">Reference proteome</keyword>
<dbReference type="Gene3D" id="3.40.50.1400">
    <property type="match status" value="2"/>
</dbReference>
<evidence type="ECO:0000256" key="5">
    <source>
        <dbReference type="ARBA" id="ARBA00023239"/>
    </source>
</evidence>
<dbReference type="GO" id="GO:0006783">
    <property type="term" value="P:heme biosynthetic process"/>
    <property type="evidence" value="ECO:0007669"/>
    <property type="project" value="UniProtKB-UniRule"/>
</dbReference>
<proteinExistence type="inferred from homology"/>
<name>A0AA36FQW9_OCTVU</name>